<accession>A0ABY6NQU7</accession>
<organism evidence="2 3">
    <name type="scientific">Salinimicrobium tongyeongense</name>
    <dbReference type="NCBI Taxonomy" id="2809707"/>
    <lineage>
        <taxon>Bacteria</taxon>
        <taxon>Pseudomonadati</taxon>
        <taxon>Bacteroidota</taxon>
        <taxon>Flavobacteriia</taxon>
        <taxon>Flavobacteriales</taxon>
        <taxon>Flavobacteriaceae</taxon>
        <taxon>Salinimicrobium</taxon>
    </lineage>
</organism>
<reference evidence="2" key="1">
    <citation type="submission" date="2021-02" db="EMBL/GenBank/DDBJ databases">
        <title>Salinimicrobium sp. nov. isolated from seawater in Tongyeong, Republic of Korea.</title>
        <authorList>
            <person name="Lee S.-J."/>
        </authorList>
    </citation>
    <scope>NUCLEOTIDE SEQUENCE</scope>
    <source>
        <strain evidence="2">HN-2-9-2</strain>
    </source>
</reference>
<proteinExistence type="predicted"/>
<feature type="signal peptide" evidence="1">
    <location>
        <begin position="1"/>
        <end position="26"/>
    </location>
</feature>
<dbReference type="RefSeq" id="WP_265163262.1">
    <property type="nucleotide sequence ID" value="NZ_CP069620.1"/>
</dbReference>
<dbReference type="Gene3D" id="2.40.160.170">
    <property type="match status" value="1"/>
</dbReference>
<evidence type="ECO:0008006" key="4">
    <source>
        <dbReference type="Google" id="ProtNLM"/>
    </source>
</evidence>
<name>A0ABY6NQU7_9FLAO</name>
<dbReference type="EMBL" id="CP069620">
    <property type="protein sequence ID" value="UZH54918.1"/>
    <property type="molecule type" value="Genomic_DNA"/>
</dbReference>
<evidence type="ECO:0000313" key="2">
    <source>
        <dbReference type="EMBL" id="UZH54918.1"/>
    </source>
</evidence>
<sequence length="222" mass="24983">MKVFTTTPLFFLALATLLFHTGFTQAQERLPEERDYKVRPIRLGVKIGFPNIVGGNVEYVTPLLNDRLSVSLDYSTIESDWFLSEEESGNTETTDLSYSYIEGGLNYYIFKAGKGLYAGVSYGQMKFEGQTDVNENGMNGTGYIDYNHSSFNVKLGAKLGGLFYFRPEIGYSFSSLPKTIDYQVRYPDGTTERDIYDFEEELASADIIFKGLIANIGFGFSF</sequence>
<keyword evidence="1" id="KW-0732">Signal</keyword>
<gene>
    <name evidence="2" type="ORF">JRG66_13245</name>
</gene>
<feature type="chain" id="PRO_5046565489" description="Outer membrane protein beta-barrel domain-containing protein" evidence="1">
    <location>
        <begin position="27"/>
        <end position="222"/>
    </location>
</feature>
<keyword evidence="3" id="KW-1185">Reference proteome</keyword>
<dbReference type="Proteomes" id="UP001163981">
    <property type="component" value="Chromosome"/>
</dbReference>
<evidence type="ECO:0000256" key="1">
    <source>
        <dbReference type="SAM" id="SignalP"/>
    </source>
</evidence>
<evidence type="ECO:0000313" key="3">
    <source>
        <dbReference type="Proteomes" id="UP001163981"/>
    </source>
</evidence>
<protein>
    <recommendedName>
        <fullName evidence="4">Outer membrane protein beta-barrel domain-containing protein</fullName>
    </recommendedName>
</protein>